<organism evidence="3 4">
    <name type="scientific">Paramecium octaurelia</name>
    <dbReference type="NCBI Taxonomy" id="43137"/>
    <lineage>
        <taxon>Eukaryota</taxon>
        <taxon>Sar</taxon>
        <taxon>Alveolata</taxon>
        <taxon>Ciliophora</taxon>
        <taxon>Intramacronucleata</taxon>
        <taxon>Oligohymenophorea</taxon>
        <taxon>Peniculida</taxon>
        <taxon>Parameciidae</taxon>
        <taxon>Paramecium</taxon>
    </lineage>
</organism>
<dbReference type="OrthoDB" id="311665at2759"/>
<keyword evidence="1" id="KW-0853">WD repeat</keyword>
<keyword evidence="4" id="KW-1185">Reference proteome</keyword>
<dbReference type="PANTHER" id="PTHR44129">
    <property type="entry name" value="WD REPEAT-CONTAINING PROTEIN POP1"/>
    <property type="match status" value="1"/>
</dbReference>
<proteinExistence type="predicted"/>
<dbReference type="OMA" id="EWQTEIS"/>
<comment type="caution">
    <text evidence="3">The sequence shown here is derived from an EMBL/GenBank/DDBJ whole genome shotgun (WGS) entry which is preliminary data.</text>
</comment>
<evidence type="ECO:0000313" key="3">
    <source>
        <dbReference type="EMBL" id="CAD8144976.1"/>
    </source>
</evidence>
<dbReference type="Proteomes" id="UP000683925">
    <property type="component" value="Unassembled WGS sequence"/>
</dbReference>
<protein>
    <submittedName>
        <fullName evidence="3">Uncharacterized protein</fullName>
    </submittedName>
</protein>
<dbReference type="AlphaFoldDB" id="A0A8S1T0H2"/>
<sequence length="207" mass="24917">MKLENIQKNLYMIKKVKQYWSLVTFTTRSEIFTSSNYSLWFAPEKKENLKEIQLQKFNLKQIEEYLKKFTIQSIKMLIFEIYEWQTQMSNQGVLDINIFEKGWEQLFVQCLILTKFNGETLLNQKQIENILSFLKNNDFFTFKSNDALRSLMVKFSKLWSLEKYEKMMKQINLYGIIETPYMMEIIVQVLPKMKVKAFGIINSRVNF</sequence>
<evidence type="ECO:0000256" key="1">
    <source>
        <dbReference type="ARBA" id="ARBA00022574"/>
    </source>
</evidence>
<dbReference type="InterPro" id="IPR050349">
    <property type="entry name" value="WD_LIS1/nudF_dynein_reg"/>
</dbReference>
<accession>A0A8S1T0H2</accession>
<evidence type="ECO:0000313" key="4">
    <source>
        <dbReference type="Proteomes" id="UP000683925"/>
    </source>
</evidence>
<keyword evidence="2" id="KW-0677">Repeat</keyword>
<gene>
    <name evidence="3" type="ORF">POCTA_138.1.T0160449</name>
</gene>
<name>A0A8S1T0H2_PAROT</name>
<reference evidence="3" key="1">
    <citation type="submission" date="2021-01" db="EMBL/GenBank/DDBJ databases">
        <authorList>
            <consortium name="Genoscope - CEA"/>
            <person name="William W."/>
        </authorList>
    </citation>
    <scope>NUCLEOTIDE SEQUENCE</scope>
</reference>
<evidence type="ECO:0000256" key="2">
    <source>
        <dbReference type="ARBA" id="ARBA00022737"/>
    </source>
</evidence>
<dbReference type="EMBL" id="CAJJDP010000016">
    <property type="protein sequence ID" value="CAD8144976.1"/>
    <property type="molecule type" value="Genomic_DNA"/>
</dbReference>